<evidence type="ECO:0000313" key="7">
    <source>
        <dbReference type="EMBL" id="KAK2981533.1"/>
    </source>
</evidence>
<protein>
    <recommendedName>
        <fullName evidence="6">NAC domain-containing protein</fullName>
    </recommendedName>
</protein>
<evidence type="ECO:0000256" key="4">
    <source>
        <dbReference type="ARBA" id="ARBA00023242"/>
    </source>
</evidence>
<accession>A0AA88R8T1</accession>
<dbReference type="AlphaFoldDB" id="A0AA88R8T1"/>
<keyword evidence="1" id="KW-0805">Transcription regulation</keyword>
<feature type="compositionally biased region" description="Acidic residues" evidence="5">
    <location>
        <begin position="316"/>
        <end position="325"/>
    </location>
</feature>
<dbReference type="Gene3D" id="2.170.150.80">
    <property type="entry name" value="NAC domain"/>
    <property type="match status" value="1"/>
</dbReference>
<evidence type="ECO:0000256" key="5">
    <source>
        <dbReference type="SAM" id="MobiDB-lite"/>
    </source>
</evidence>
<proteinExistence type="predicted"/>
<evidence type="ECO:0000313" key="9">
    <source>
        <dbReference type="Proteomes" id="UP001187471"/>
    </source>
</evidence>
<feature type="compositionally biased region" description="Polar residues" evidence="5">
    <location>
        <begin position="297"/>
        <end position="309"/>
    </location>
</feature>
<keyword evidence="2" id="KW-0238">DNA-binding</keyword>
<dbReference type="GO" id="GO:0003677">
    <property type="term" value="F:DNA binding"/>
    <property type="evidence" value="ECO:0007669"/>
    <property type="project" value="UniProtKB-KW"/>
</dbReference>
<dbReference type="Proteomes" id="UP001187471">
    <property type="component" value="Unassembled WGS sequence"/>
</dbReference>
<sequence length="325" mass="36759">MDSHPMQNHLSCVPVPTQTCTDHQPQSNGAVRNFDPNALDSFPPGYRFQPTDQELIVCYLAKKVHNRALPANKIHEVNLYLYHPEELAGLCGSSREHCMYFFTPRDRKYKNGNRPNRVAGGGYWKATSGDQEIKFGGHLVGAKKALVFYNGNPSEGSKTNWIMHEFVVLENLPQSQERGAKSIKLDDWVLCRIYKRASRKLERERTQDQNDQVQRQVIQSDVQAPHPVPWRTPVSDSAMLSGEDGLPYNENEHLGVDRFSDGNGDFGFVEHMKQILGDAPSQSSIDFAYPDPLIKDGSTSNFQREQQQEVCAVPTLDDDEDKPDQ</sequence>
<feature type="region of interest" description="Disordered" evidence="5">
    <location>
        <begin position="281"/>
        <end position="325"/>
    </location>
</feature>
<keyword evidence="9" id="KW-1185">Reference proteome</keyword>
<dbReference type="SUPFAM" id="SSF101941">
    <property type="entry name" value="NAC domain"/>
    <property type="match status" value="1"/>
</dbReference>
<dbReference type="Pfam" id="PF02365">
    <property type="entry name" value="NAM"/>
    <property type="match status" value="1"/>
</dbReference>
<dbReference type="PROSITE" id="PS51005">
    <property type="entry name" value="NAC"/>
    <property type="match status" value="1"/>
</dbReference>
<reference evidence="7" key="1">
    <citation type="submission" date="2022-12" db="EMBL/GenBank/DDBJ databases">
        <title>Draft genome assemblies for two species of Escallonia (Escalloniales).</title>
        <authorList>
            <person name="Chanderbali A."/>
            <person name="Dervinis C."/>
            <person name="Anghel I."/>
            <person name="Soltis D."/>
            <person name="Soltis P."/>
            <person name="Zapata F."/>
        </authorList>
    </citation>
    <scope>NUCLEOTIDE SEQUENCE</scope>
    <source>
        <strain evidence="7">UCBG92.1500</strain>
        <tissue evidence="7">Leaf</tissue>
    </source>
</reference>
<evidence type="ECO:0000256" key="2">
    <source>
        <dbReference type="ARBA" id="ARBA00023125"/>
    </source>
</evidence>
<evidence type="ECO:0000259" key="6">
    <source>
        <dbReference type="PROSITE" id="PS51005"/>
    </source>
</evidence>
<dbReference type="PANTHER" id="PTHR31719">
    <property type="entry name" value="NAC TRANSCRIPTION FACTOR 56"/>
    <property type="match status" value="1"/>
</dbReference>
<gene>
    <name evidence="7" type="ORF">RJ640_024846</name>
    <name evidence="8" type="ORF">RJ640_026791</name>
</gene>
<organism evidence="7 9">
    <name type="scientific">Escallonia rubra</name>
    <dbReference type="NCBI Taxonomy" id="112253"/>
    <lineage>
        <taxon>Eukaryota</taxon>
        <taxon>Viridiplantae</taxon>
        <taxon>Streptophyta</taxon>
        <taxon>Embryophyta</taxon>
        <taxon>Tracheophyta</taxon>
        <taxon>Spermatophyta</taxon>
        <taxon>Magnoliopsida</taxon>
        <taxon>eudicotyledons</taxon>
        <taxon>Gunneridae</taxon>
        <taxon>Pentapetalae</taxon>
        <taxon>asterids</taxon>
        <taxon>campanulids</taxon>
        <taxon>Escalloniales</taxon>
        <taxon>Escalloniaceae</taxon>
        <taxon>Escallonia</taxon>
    </lineage>
</organism>
<evidence type="ECO:0000256" key="1">
    <source>
        <dbReference type="ARBA" id="ARBA00023015"/>
    </source>
</evidence>
<dbReference type="EMBL" id="JAVXUO010000091">
    <property type="protein sequence ID" value="KAK2995516.1"/>
    <property type="molecule type" value="Genomic_DNA"/>
</dbReference>
<dbReference type="GO" id="GO:0006355">
    <property type="term" value="P:regulation of DNA-templated transcription"/>
    <property type="evidence" value="ECO:0007669"/>
    <property type="project" value="InterPro"/>
</dbReference>
<comment type="caution">
    <text evidence="7">The sequence shown here is derived from an EMBL/GenBank/DDBJ whole genome shotgun (WGS) entry which is preliminary data.</text>
</comment>
<feature type="domain" description="NAC" evidence="6">
    <location>
        <begin position="42"/>
        <end position="196"/>
    </location>
</feature>
<keyword evidence="4" id="KW-0539">Nucleus</keyword>
<keyword evidence="3" id="KW-0804">Transcription</keyword>
<name>A0AA88R8T1_9ASTE</name>
<dbReference type="InterPro" id="IPR003441">
    <property type="entry name" value="NAC-dom"/>
</dbReference>
<evidence type="ECO:0000313" key="8">
    <source>
        <dbReference type="EMBL" id="KAK2995516.1"/>
    </source>
</evidence>
<evidence type="ECO:0000256" key="3">
    <source>
        <dbReference type="ARBA" id="ARBA00023163"/>
    </source>
</evidence>
<dbReference type="InterPro" id="IPR036093">
    <property type="entry name" value="NAC_dom_sf"/>
</dbReference>
<dbReference type="EMBL" id="JAVXUO010001512">
    <property type="protein sequence ID" value="KAK2981533.1"/>
    <property type="molecule type" value="Genomic_DNA"/>
</dbReference>
<feature type="non-terminal residue" evidence="7">
    <location>
        <position position="1"/>
    </location>
</feature>
<dbReference type="PANTHER" id="PTHR31719:SF179">
    <property type="entry name" value="OS08G0148400 PROTEIN"/>
    <property type="match status" value="1"/>
</dbReference>